<dbReference type="AlphaFoldDB" id="A0A6J8DAI8"/>
<dbReference type="InterPro" id="IPR052787">
    <property type="entry name" value="MAVS"/>
</dbReference>
<gene>
    <name evidence="1" type="ORF">MCOR_38409</name>
</gene>
<sequence>MTDHKIVILVKETENKNTQKATKWAVNVYEDWKYSKIGSGFIIPNLKDLTVQDINSILGKFVLEDKKKNREIYHARTLHLFVTGLLRGIRPQGCSNLNFLNESDDRFLKFRQILDTQMKQLTSDGYDINVKQADPISVEQEELLWDSLRGRDEHRNLQISQTQLGGDYNGNYIEFRGQIIEVKRLFVPTNRRPADFLLKDMSNTLNPSTTQIKIEQPKSLTENDNLAILVPKQDNAEN</sequence>
<accession>A0A6J8DAI8</accession>
<dbReference type="PANTHER" id="PTHR21446">
    <property type="entry name" value="DUF3504 DOMAIN-CONTAINING PROTEIN"/>
    <property type="match status" value="1"/>
</dbReference>
<dbReference type="PANTHER" id="PTHR21446:SF12">
    <property type="entry name" value="POTASSIUM CHANNEL TETRAMERIZATION DOMAIN CONTAINING 1"/>
    <property type="match status" value="1"/>
</dbReference>
<organism evidence="1 2">
    <name type="scientific">Mytilus coruscus</name>
    <name type="common">Sea mussel</name>
    <dbReference type="NCBI Taxonomy" id="42192"/>
    <lineage>
        <taxon>Eukaryota</taxon>
        <taxon>Metazoa</taxon>
        <taxon>Spiralia</taxon>
        <taxon>Lophotrochozoa</taxon>
        <taxon>Mollusca</taxon>
        <taxon>Bivalvia</taxon>
        <taxon>Autobranchia</taxon>
        <taxon>Pteriomorphia</taxon>
        <taxon>Mytilida</taxon>
        <taxon>Mytiloidea</taxon>
        <taxon>Mytilidae</taxon>
        <taxon>Mytilinae</taxon>
        <taxon>Mytilus</taxon>
    </lineage>
</organism>
<keyword evidence="2" id="KW-1185">Reference proteome</keyword>
<dbReference type="Proteomes" id="UP000507470">
    <property type="component" value="Unassembled WGS sequence"/>
</dbReference>
<evidence type="ECO:0000313" key="1">
    <source>
        <dbReference type="EMBL" id="CAC5404647.1"/>
    </source>
</evidence>
<dbReference type="OrthoDB" id="10040310at2759"/>
<name>A0A6J8DAI8_MYTCO</name>
<proteinExistence type="predicted"/>
<evidence type="ECO:0000313" key="2">
    <source>
        <dbReference type="Proteomes" id="UP000507470"/>
    </source>
</evidence>
<dbReference type="EMBL" id="CACVKT020006997">
    <property type="protein sequence ID" value="CAC5404647.1"/>
    <property type="molecule type" value="Genomic_DNA"/>
</dbReference>
<reference evidence="1 2" key="1">
    <citation type="submission" date="2020-06" db="EMBL/GenBank/DDBJ databases">
        <authorList>
            <person name="Li R."/>
            <person name="Bekaert M."/>
        </authorList>
    </citation>
    <scope>NUCLEOTIDE SEQUENCE [LARGE SCALE GENOMIC DNA]</scope>
    <source>
        <strain evidence="2">wild</strain>
    </source>
</reference>
<protein>
    <submittedName>
        <fullName evidence="1">Uncharacterized protein</fullName>
    </submittedName>
</protein>